<dbReference type="Proteomes" id="UP000007014">
    <property type="component" value="Chromosome 11"/>
</dbReference>
<dbReference type="GO" id="GO:0004001">
    <property type="term" value="F:adenosine kinase activity"/>
    <property type="evidence" value="ECO:0007669"/>
    <property type="project" value="UniProtKB-EC"/>
</dbReference>
<dbReference type="GO" id="GO:0005634">
    <property type="term" value="C:nucleus"/>
    <property type="evidence" value="ECO:0007669"/>
    <property type="project" value="TreeGrafter"/>
</dbReference>
<feature type="signal peptide" evidence="14">
    <location>
        <begin position="1"/>
        <end position="15"/>
    </location>
</feature>
<evidence type="ECO:0000256" key="8">
    <source>
        <dbReference type="ARBA" id="ARBA00022777"/>
    </source>
</evidence>
<dbReference type="CDD" id="cd01168">
    <property type="entry name" value="adenosine_kinase"/>
    <property type="match status" value="1"/>
</dbReference>
<dbReference type="HOGENOM" id="CLU_045832_0_0_1"/>
<dbReference type="EC" id="2.7.1.20" evidence="4"/>
<proteinExistence type="inferred from homology"/>
<dbReference type="GO" id="GO:0005829">
    <property type="term" value="C:cytosol"/>
    <property type="evidence" value="ECO:0007669"/>
    <property type="project" value="TreeGrafter"/>
</dbReference>
<dbReference type="PRINTS" id="PR00989">
    <property type="entry name" value="ADENOKINASE"/>
</dbReference>
<comment type="similarity">
    <text evidence="3">Belongs to the carbohydrate kinase PfkB family.</text>
</comment>
<dbReference type="FunFam" id="3.40.1190.20:FF:000076">
    <property type="entry name" value="Adenosine kinase"/>
    <property type="match status" value="1"/>
</dbReference>
<dbReference type="GO" id="GO:0006144">
    <property type="term" value="P:purine nucleobase metabolic process"/>
    <property type="evidence" value="ECO:0007669"/>
    <property type="project" value="TreeGrafter"/>
</dbReference>
<keyword evidence="9" id="KW-0067">ATP-binding</keyword>
<evidence type="ECO:0000256" key="12">
    <source>
        <dbReference type="ARBA" id="ARBA00068771"/>
    </source>
</evidence>
<evidence type="ECO:0000256" key="14">
    <source>
        <dbReference type="SAM" id="SignalP"/>
    </source>
</evidence>
<dbReference type="EMBL" id="AP006493">
    <property type="protein sequence ID" value="BAM80416.1"/>
    <property type="molecule type" value="Genomic_DNA"/>
</dbReference>
<evidence type="ECO:0000256" key="7">
    <source>
        <dbReference type="ARBA" id="ARBA00022741"/>
    </source>
</evidence>
<comment type="catalytic activity">
    <reaction evidence="11">
        <text>adenosine + ATP = AMP + ADP + H(+)</text>
        <dbReference type="Rhea" id="RHEA:20824"/>
        <dbReference type="ChEBI" id="CHEBI:15378"/>
        <dbReference type="ChEBI" id="CHEBI:16335"/>
        <dbReference type="ChEBI" id="CHEBI:30616"/>
        <dbReference type="ChEBI" id="CHEBI:456215"/>
        <dbReference type="ChEBI" id="CHEBI:456216"/>
        <dbReference type="EC" id="2.7.1.20"/>
    </reaction>
</comment>
<dbReference type="PROSITE" id="PS00584">
    <property type="entry name" value="PFKB_KINASES_2"/>
    <property type="match status" value="1"/>
</dbReference>
<dbReference type="Gramene" id="CMK016CT">
    <property type="protein sequence ID" value="CMK016CT"/>
    <property type="gene ID" value="CMK016C"/>
</dbReference>
<keyword evidence="5" id="KW-0808">Transferase</keyword>
<dbReference type="InterPro" id="IPR011611">
    <property type="entry name" value="PfkB_dom"/>
</dbReference>
<evidence type="ECO:0000313" key="17">
    <source>
        <dbReference type="Proteomes" id="UP000007014"/>
    </source>
</evidence>
<dbReference type="UniPathway" id="UPA00588">
    <property type="reaction ID" value="UER00659"/>
</dbReference>
<dbReference type="PANTHER" id="PTHR45769">
    <property type="entry name" value="ADENOSINE KINASE"/>
    <property type="match status" value="1"/>
</dbReference>
<comment type="cofactor">
    <cofactor evidence="1">
        <name>Mg(2+)</name>
        <dbReference type="ChEBI" id="CHEBI:18420"/>
    </cofactor>
</comment>
<keyword evidence="17" id="KW-1185">Reference proteome</keyword>
<feature type="active site" description="Proton acceptor" evidence="13">
    <location>
        <position position="354"/>
    </location>
</feature>
<reference evidence="16 17" key="1">
    <citation type="journal article" date="2004" name="Nature">
        <title>Genome sequence of the ultrasmall unicellular red alga Cyanidioschyzon merolae 10D.</title>
        <authorList>
            <person name="Matsuzaki M."/>
            <person name="Misumi O."/>
            <person name="Shin-i T."/>
            <person name="Maruyama S."/>
            <person name="Takahara M."/>
            <person name="Miyagishima S."/>
            <person name="Mori T."/>
            <person name="Nishida K."/>
            <person name="Yagisawa F."/>
            <person name="Nishida K."/>
            <person name="Yoshida Y."/>
            <person name="Nishimura Y."/>
            <person name="Nakao S."/>
            <person name="Kobayashi T."/>
            <person name="Momoyama Y."/>
            <person name="Higashiyama T."/>
            <person name="Minoda A."/>
            <person name="Sano M."/>
            <person name="Nomoto H."/>
            <person name="Oishi K."/>
            <person name="Hayashi H."/>
            <person name="Ohta F."/>
            <person name="Nishizaka S."/>
            <person name="Haga S."/>
            <person name="Miura S."/>
            <person name="Morishita T."/>
            <person name="Kabeya Y."/>
            <person name="Terasawa K."/>
            <person name="Suzuki Y."/>
            <person name="Ishii Y."/>
            <person name="Asakawa S."/>
            <person name="Takano H."/>
            <person name="Ohta N."/>
            <person name="Kuroiwa H."/>
            <person name="Tanaka K."/>
            <person name="Shimizu N."/>
            <person name="Sugano S."/>
            <person name="Sato N."/>
            <person name="Nozaki H."/>
            <person name="Ogasawara N."/>
            <person name="Kohara Y."/>
            <person name="Kuroiwa T."/>
        </authorList>
    </citation>
    <scope>NUCLEOTIDE SEQUENCE [LARGE SCALE GENOMIC DNA]</scope>
    <source>
        <strain evidence="16 17">10D</strain>
    </source>
</reference>
<evidence type="ECO:0000256" key="3">
    <source>
        <dbReference type="ARBA" id="ARBA00010688"/>
    </source>
</evidence>
<evidence type="ECO:0000256" key="11">
    <source>
        <dbReference type="ARBA" id="ARBA00051362"/>
    </source>
</evidence>
<evidence type="ECO:0000256" key="4">
    <source>
        <dbReference type="ARBA" id="ARBA00012119"/>
    </source>
</evidence>
<dbReference type="SUPFAM" id="SSF53613">
    <property type="entry name" value="Ribokinase-like"/>
    <property type="match status" value="1"/>
</dbReference>
<dbReference type="RefSeq" id="XP_005536452.1">
    <property type="nucleotide sequence ID" value="XM_005536395.1"/>
</dbReference>
<dbReference type="GeneID" id="16994372"/>
<name>M1US06_CYAM1</name>
<comment type="pathway">
    <text evidence="2">Purine metabolism; AMP biosynthesis via salvage pathway; AMP from adenosine: step 1/1.</text>
</comment>
<dbReference type="OMA" id="RTMCTYL"/>
<dbReference type="InterPro" id="IPR001805">
    <property type="entry name" value="Adenokinase"/>
</dbReference>
<dbReference type="GO" id="GO:0006166">
    <property type="term" value="P:purine ribonucleoside salvage"/>
    <property type="evidence" value="ECO:0007669"/>
    <property type="project" value="UniProtKB-KW"/>
</dbReference>
<dbReference type="InterPro" id="IPR002173">
    <property type="entry name" value="Carboh/pur_kinase_PfkB_CS"/>
</dbReference>
<keyword evidence="8 16" id="KW-0418">Kinase</keyword>
<protein>
    <recommendedName>
        <fullName evidence="12">Adenosine kinase</fullName>
        <ecNumber evidence="4">2.7.1.20</ecNumber>
    </recommendedName>
</protein>
<dbReference type="GO" id="GO:0005524">
    <property type="term" value="F:ATP binding"/>
    <property type="evidence" value="ECO:0007669"/>
    <property type="project" value="UniProtKB-KW"/>
</dbReference>
<dbReference type="STRING" id="280699.M1US06"/>
<evidence type="ECO:0000259" key="15">
    <source>
        <dbReference type="Pfam" id="PF00294"/>
    </source>
</evidence>
<keyword evidence="14" id="KW-0732">Signal</keyword>
<keyword evidence="7" id="KW-0547">Nucleotide-binding</keyword>
<dbReference type="GO" id="GO:0044209">
    <property type="term" value="P:AMP salvage"/>
    <property type="evidence" value="ECO:0007669"/>
    <property type="project" value="UniProtKB-UniPathway"/>
</dbReference>
<dbReference type="eggNOG" id="KOG2854">
    <property type="taxonomic scope" value="Eukaryota"/>
</dbReference>
<feature type="domain" description="Carbohydrate kinase PfkB" evidence="15">
    <location>
        <begin position="65"/>
        <end position="393"/>
    </location>
</feature>
<sequence>MLALAMWRWFGGCGGLDYSAAAFIRPWQLVRRRLASLMGIRDTVRILGMGNPLLDVSASVPDTLLTKYGLEPNNAILAEQRHRPLVRELRDAYAADYVAGGATQNAIRVAQWMLQRPGSTAYFGAVGNDDFAERMRQAARRDGVHVQYRVDEHEPTGTCAVLVTSNGQCRSLVADLGAANTYKIEHLRHPDQWQLVEAAKLFYIAGFFLTVSVESALAIGEHVAQNADKTFCMNLSAPFLLQVPEYWNHFCAVQPFVDVYFGNETEACALAKRMGLIDDAACEALTRAQLFEVATALATKTPKRTSRPRTVVFTCGADPIVLVIGDGERLWSTSEYGVIPCPDNDVVDTNGAGDAFVGGFLAMMALGRPIVECVAAGNYAANVVIRQPGCTFPPKPHFRYRGVQVLV</sequence>
<feature type="chain" id="PRO_5013152963" description="Adenosine kinase" evidence="14">
    <location>
        <begin position="16"/>
        <end position="407"/>
    </location>
</feature>
<dbReference type="InterPro" id="IPR029056">
    <property type="entry name" value="Ribokinase-like"/>
</dbReference>
<gene>
    <name evidence="16" type="ORF">CYME_CMK016C</name>
</gene>
<evidence type="ECO:0000256" key="9">
    <source>
        <dbReference type="ARBA" id="ARBA00022840"/>
    </source>
</evidence>
<keyword evidence="10" id="KW-0460">Magnesium</keyword>
<dbReference type="Gene3D" id="3.30.1110.10">
    <property type="match status" value="1"/>
</dbReference>
<dbReference type="AlphaFoldDB" id="M1US06"/>
<dbReference type="Gene3D" id="3.40.1190.20">
    <property type="match status" value="1"/>
</dbReference>
<accession>M1US06</accession>
<evidence type="ECO:0000256" key="5">
    <source>
        <dbReference type="ARBA" id="ARBA00022679"/>
    </source>
</evidence>
<evidence type="ECO:0000313" key="16">
    <source>
        <dbReference type="EMBL" id="BAM80416.1"/>
    </source>
</evidence>
<dbReference type="KEGG" id="cme:CYME_CMK016C"/>
<reference evidence="16 17" key="2">
    <citation type="journal article" date="2007" name="BMC Biol.">
        <title>A 100%-complete sequence reveals unusually simple genomic features in the hot-spring red alga Cyanidioschyzon merolae.</title>
        <authorList>
            <person name="Nozaki H."/>
            <person name="Takano H."/>
            <person name="Misumi O."/>
            <person name="Terasawa K."/>
            <person name="Matsuzaki M."/>
            <person name="Maruyama S."/>
            <person name="Nishida K."/>
            <person name="Yagisawa F."/>
            <person name="Yoshida Y."/>
            <person name="Fujiwara T."/>
            <person name="Takio S."/>
            <person name="Tamura K."/>
            <person name="Chung S.J."/>
            <person name="Nakamura S."/>
            <person name="Kuroiwa H."/>
            <person name="Tanaka K."/>
            <person name="Sato N."/>
            <person name="Kuroiwa T."/>
        </authorList>
    </citation>
    <scope>NUCLEOTIDE SEQUENCE [LARGE SCALE GENOMIC DNA]</scope>
    <source>
        <strain evidence="16 17">10D</strain>
    </source>
</reference>
<evidence type="ECO:0000256" key="13">
    <source>
        <dbReference type="PIRSR" id="PIRSR601805-1"/>
    </source>
</evidence>
<evidence type="ECO:0000256" key="6">
    <source>
        <dbReference type="ARBA" id="ARBA00022726"/>
    </source>
</evidence>
<dbReference type="PANTHER" id="PTHR45769:SF3">
    <property type="entry name" value="ADENOSINE KINASE"/>
    <property type="match status" value="1"/>
</dbReference>
<evidence type="ECO:0000256" key="2">
    <source>
        <dbReference type="ARBA" id="ARBA00004801"/>
    </source>
</evidence>
<dbReference type="Pfam" id="PF00294">
    <property type="entry name" value="PfkB"/>
    <property type="match status" value="1"/>
</dbReference>
<evidence type="ECO:0000256" key="10">
    <source>
        <dbReference type="ARBA" id="ARBA00022842"/>
    </source>
</evidence>
<dbReference type="OrthoDB" id="432447at2759"/>
<organism evidence="16 17">
    <name type="scientific">Cyanidioschyzon merolae (strain NIES-3377 / 10D)</name>
    <name type="common">Unicellular red alga</name>
    <dbReference type="NCBI Taxonomy" id="280699"/>
    <lineage>
        <taxon>Eukaryota</taxon>
        <taxon>Rhodophyta</taxon>
        <taxon>Bangiophyceae</taxon>
        <taxon>Cyanidiales</taxon>
        <taxon>Cyanidiaceae</taxon>
        <taxon>Cyanidioschyzon</taxon>
    </lineage>
</organism>
<keyword evidence="6" id="KW-0660">Purine salvage</keyword>
<evidence type="ECO:0000256" key="1">
    <source>
        <dbReference type="ARBA" id="ARBA00001946"/>
    </source>
</evidence>